<keyword evidence="3" id="KW-1185">Reference proteome</keyword>
<keyword evidence="1" id="KW-0472">Membrane</keyword>
<dbReference type="Proteomes" id="UP000011513">
    <property type="component" value="Unassembled WGS sequence"/>
</dbReference>
<keyword evidence="1" id="KW-1133">Transmembrane helix</keyword>
<name>M0DA49_HALPD</name>
<comment type="caution">
    <text evidence="2">The sequence shown here is derived from an EMBL/GenBank/DDBJ whole genome shotgun (WGS) entry which is preliminary data.</text>
</comment>
<dbReference type="EMBL" id="AOIV01000020">
    <property type="protein sequence ID" value="ELZ31592.1"/>
    <property type="molecule type" value="Genomic_DNA"/>
</dbReference>
<feature type="transmembrane region" description="Helical" evidence="1">
    <location>
        <begin position="36"/>
        <end position="57"/>
    </location>
</feature>
<keyword evidence="1" id="KW-0812">Transmembrane</keyword>
<protein>
    <submittedName>
        <fullName evidence="2">Uncharacterized protein</fullName>
    </submittedName>
</protein>
<evidence type="ECO:0000256" key="1">
    <source>
        <dbReference type="SAM" id="Phobius"/>
    </source>
</evidence>
<reference evidence="2 3" key="1">
    <citation type="journal article" date="2014" name="PLoS Genet.">
        <title>Phylogenetically driven sequencing of extremely halophilic archaea reveals strategies for static and dynamic osmo-response.</title>
        <authorList>
            <person name="Becker E.A."/>
            <person name="Seitzer P.M."/>
            <person name="Tritt A."/>
            <person name="Larsen D."/>
            <person name="Krusor M."/>
            <person name="Yao A.I."/>
            <person name="Wu D."/>
            <person name="Madern D."/>
            <person name="Eisen J.A."/>
            <person name="Darling A.E."/>
            <person name="Facciotti M.T."/>
        </authorList>
    </citation>
    <scope>NUCLEOTIDE SEQUENCE [LARGE SCALE GENOMIC DNA]</scope>
    <source>
        <strain evidence="2 3">JCM 14848</strain>
    </source>
</reference>
<evidence type="ECO:0000313" key="2">
    <source>
        <dbReference type="EMBL" id="ELZ31592.1"/>
    </source>
</evidence>
<dbReference type="AlphaFoldDB" id="M0DA49"/>
<dbReference type="RefSeq" id="WP_008385737.1">
    <property type="nucleotide sequence ID" value="NZ_AOIV01000020.1"/>
</dbReference>
<feature type="transmembrane region" description="Helical" evidence="1">
    <location>
        <begin position="69"/>
        <end position="87"/>
    </location>
</feature>
<proteinExistence type="predicted"/>
<organism evidence="2 3">
    <name type="scientific">Halogeometricum pallidum JCM 14848</name>
    <dbReference type="NCBI Taxonomy" id="1227487"/>
    <lineage>
        <taxon>Archaea</taxon>
        <taxon>Methanobacteriati</taxon>
        <taxon>Methanobacteriota</taxon>
        <taxon>Stenosarchaea group</taxon>
        <taxon>Halobacteria</taxon>
        <taxon>Halobacteriales</taxon>
        <taxon>Haloferacaceae</taxon>
        <taxon>Halogeometricum</taxon>
    </lineage>
</organism>
<sequence length="88" mass="9303">MTDIRSSFSSTDPTPDSDSLRLGAGLGVAASLLERFLFAFDATTVAVLLSLVGVVLVLKGAAQWRDAGWAFLATGLTMLVVLPLLFLF</sequence>
<evidence type="ECO:0000313" key="3">
    <source>
        <dbReference type="Proteomes" id="UP000011513"/>
    </source>
</evidence>
<dbReference type="InParanoid" id="M0DA49"/>
<accession>M0DA49</accession>
<gene>
    <name evidence="2" type="ORF">C474_08287</name>
</gene>